<feature type="compositionally biased region" description="Basic and acidic residues" evidence="1">
    <location>
        <begin position="42"/>
        <end position="58"/>
    </location>
</feature>
<gene>
    <name evidence="2" type="ORF">KUTeg_012766</name>
</gene>
<reference evidence="2 3" key="1">
    <citation type="submission" date="2022-12" db="EMBL/GenBank/DDBJ databases">
        <title>Chromosome-level genome of Tegillarca granosa.</title>
        <authorList>
            <person name="Kim J."/>
        </authorList>
    </citation>
    <scope>NUCLEOTIDE SEQUENCE [LARGE SCALE GENOMIC DNA]</scope>
    <source>
        <strain evidence="2">Teg-2019</strain>
        <tissue evidence="2">Adductor muscle</tissue>
    </source>
</reference>
<feature type="region of interest" description="Disordered" evidence="1">
    <location>
        <begin position="466"/>
        <end position="510"/>
    </location>
</feature>
<name>A0ABQ9F3X8_TEGGR</name>
<feature type="compositionally biased region" description="Low complexity" evidence="1">
    <location>
        <begin position="63"/>
        <end position="99"/>
    </location>
</feature>
<dbReference type="EMBL" id="JARBDR010000640">
    <property type="protein sequence ID" value="KAJ8310901.1"/>
    <property type="molecule type" value="Genomic_DNA"/>
</dbReference>
<sequence>MAPINTWPAGLVNTVYLQNLKRGIATTKSSKMIRGGGRARKREYDQDSSYRDRDDFQSKRARGSYSSRGSYSNTSPRGSRGSWYSSSPRGSSSRGSTFRSDSRGSSRSETRGSFRSDSRGSFRSDTRGSYKTSYDSSSSRGSYNSDSRGSYRTSDSRGSYRGSASTRGSYNSDSRGSYRISDSRGSYRGSASSRGDRRSSFGDNLGGSHTKRSTSTGSRGRGSFRSFDRSPSREDFRSPSSDYRRIRKFSGDREDFRGSRSPSFNRNLRDTNSGSRYMEEKYHSKDRRFVGGSGGFRGSFKQRFPRERSSRPPYSRGRGSSQFRGRGRGSFEHRQRQFRKSPSLGRSYHGSDASDEIKTGRGGKYFRRHRRHSDCPESSYFSDDEEDQEDDKDRYPEFETLTEVKPEEENEMKKRDLAGIILRLLMDEGGHMKVHDLEMELITSKNIQFSTSDDFEKFLSDNKEMVKGKKRRVKQTKRVKQPSGSDGAGEKQPSGDDSVPEKQPSGNDSAGEIMKSLAVWQVSYASQEEWKEYKVDFSTLEGTTDIENEEDEYFQMRRKKDIILTLDEELRNLFLYIKSTRINYG</sequence>
<feature type="compositionally biased region" description="Polar residues" evidence="1">
    <location>
        <begin position="162"/>
        <end position="175"/>
    </location>
</feature>
<evidence type="ECO:0000256" key="1">
    <source>
        <dbReference type="SAM" id="MobiDB-lite"/>
    </source>
</evidence>
<feature type="compositionally biased region" description="Basic and acidic residues" evidence="1">
    <location>
        <begin position="277"/>
        <end position="289"/>
    </location>
</feature>
<evidence type="ECO:0000313" key="3">
    <source>
        <dbReference type="Proteomes" id="UP001217089"/>
    </source>
</evidence>
<feature type="compositionally biased region" description="Low complexity" evidence="1">
    <location>
        <begin position="311"/>
        <end position="324"/>
    </location>
</feature>
<dbReference type="Proteomes" id="UP001217089">
    <property type="component" value="Unassembled WGS sequence"/>
</dbReference>
<feature type="compositionally biased region" description="Low complexity" evidence="1">
    <location>
        <begin position="129"/>
        <end position="152"/>
    </location>
</feature>
<organism evidence="2 3">
    <name type="scientific">Tegillarca granosa</name>
    <name type="common">Malaysian cockle</name>
    <name type="synonym">Anadara granosa</name>
    <dbReference type="NCBI Taxonomy" id="220873"/>
    <lineage>
        <taxon>Eukaryota</taxon>
        <taxon>Metazoa</taxon>
        <taxon>Spiralia</taxon>
        <taxon>Lophotrochozoa</taxon>
        <taxon>Mollusca</taxon>
        <taxon>Bivalvia</taxon>
        <taxon>Autobranchia</taxon>
        <taxon>Pteriomorphia</taxon>
        <taxon>Arcoida</taxon>
        <taxon>Arcoidea</taxon>
        <taxon>Arcidae</taxon>
        <taxon>Tegillarca</taxon>
    </lineage>
</organism>
<feature type="compositionally biased region" description="Low complexity" evidence="1">
    <location>
        <begin position="213"/>
        <end position="225"/>
    </location>
</feature>
<keyword evidence="3" id="KW-1185">Reference proteome</keyword>
<feature type="compositionally biased region" description="Low complexity" evidence="1">
    <location>
        <begin position="183"/>
        <end position="193"/>
    </location>
</feature>
<proteinExistence type="predicted"/>
<feature type="compositionally biased region" description="Polar residues" evidence="1">
    <location>
        <begin position="260"/>
        <end position="275"/>
    </location>
</feature>
<feature type="compositionally biased region" description="Basic residues" evidence="1">
    <location>
        <begin position="468"/>
        <end position="480"/>
    </location>
</feature>
<protein>
    <submittedName>
        <fullName evidence="2">Uncharacterized protein</fullName>
    </submittedName>
</protein>
<feature type="compositionally biased region" description="Basic and acidic residues" evidence="1">
    <location>
        <begin position="226"/>
        <end position="237"/>
    </location>
</feature>
<evidence type="ECO:0000313" key="2">
    <source>
        <dbReference type="EMBL" id="KAJ8310901.1"/>
    </source>
</evidence>
<feature type="region of interest" description="Disordered" evidence="1">
    <location>
        <begin position="31"/>
        <end position="395"/>
    </location>
</feature>
<comment type="caution">
    <text evidence="2">The sequence shown here is derived from an EMBL/GenBank/DDBJ whole genome shotgun (WGS) entry which is preliminary data.</text>
</comment>
<feature type="compositionally biased region" description="Basic and acidic residues" evidence="1">
    <location>
        <begin position="249"/>
        <end position="258"/>
    </location>
</feature>
<accession>A0ABQ9F3X8</accession>
<feature type="compositionally biased region" description="Basic and acidic residues" evidence="1">
    <location>
        <begin position="100"/>
        <end position="128"/>
    </location>
</feature>